<evidence type="ECO:0000256" key="1">
    <source>
        <dbReference type="SAM" id="MobiDB-lite"/>
    </source>
</evidence>
<dbReference type="EMBL" id="MT142924">
    <property type="protein sequence ID" value="QJA90601.1"/>
    <property type="molecule type" value="Genomic_DNA"/>
</dbReference>
<reference evidence="2" key="1">
    <citation type="submission" date="2020-03" db="EMBL/GenBank/DDBJ databases">
        <title>The deep terrestrial virosphere.</title>
        <authorList>
            <person name="Holmfeldt K."/>
            <person name="Nilsson E."/>
            <person name="Simone D."/>
            <person name="Lopez-Fernandez M."/>
            <person name="Wu X."/>
            <person name="de Brujin I."/>
            <person name="Lundin D."/>
            <person name="Andersson A."/>
            <person name="Bertilsson S."/>
            <person name="Dopson M."/>
        </authorList>
    </citation>
    <scope>NUCLEOTIDE SEQUENCE</scope>
    <source>
        <strain evidence="2">MM415B03635</strain>
    </source>
</reference>
<evidence type="ECO:0000313" key="2">
    <source>
        <dbReference type="EMBL" id="QJA90601.1"/>
    </source>
</evidence>
<organism evidence="2">
    <name type="scientific">viral metagenome</name>
    <dbReference type="NCBI Taxonomy" id="1070528"/>
    <lineage>
        <taxon>unclassified sequences</taxon>
        <taxon>metagenomes</taxon>
        <taxon>organismal metagenomes</taxon>
    </lineage>
</organism>
<dbReference type="AlphaFoldDB" id="A0A6M3LBE9"/>
<protein>
    <submittedName>
        <fullName evidence="2">Uncharacterized protein</fullName>
    </submittedName>
</protein>
<feature type="compositionally biased region" description="Pro residues" evidence="1">
    <location>
        <begin position="1"/>
        <end position="11"/>
    </location>
</feature>
<accession>A0A6M3LBE9</accession>
<proteinExistence type="predicted"/>
<feature type="compositionally biased region" description="Basic residues" evidence="1">
    <location>
        <begin position="162"/>
        <end position="171"/>
    </location>
</feature>
<feature type="region of interest" description="Disordered" evidence="1">
    <location>
        <begin position="147"/>
        <end position="171"/>
    </location>
</feature>
<feature type="region of interest" description="Disordered" evidence="1">
    <location>
        <begin position="1"/>
        <end position="25"/>
    </location>
</feature>
<gene>
    <name evidence="2" type="ORF">MM415B03635_0004</name>
</gene>
<name>A0A6M3LBE9_9ZZZZ</name>
<sequence length="171" mass="19528">MTQPQPQPQPQPGRENVTPVAREDFNRRLTEREQQGLATYGTTLQTFNGRDAIKDALDELIDAYQYVIQAQMERDSDSALDRKLGQALRTLWDAVHWPEYKGFTIELRIPVGETTPVVRIWHHQSNTCTQWSELDTALQRAAEHATQWAEDHPQQVLEPSRGRQKAKGGAV</sequence>